<evidence type="ECO:0000256" key="8">
    <source>
        <dbReference type="ARBA" id="ARBA00022989"/>
    </source>
</evidence>
<dbReference type="UniPathway" id="UPA00286"/>
<evidence type="ECO:0000313" key="13">
    <source>
        <dbReference type="Proteomes" id="UP000267342"/>
    </source>
</evidence>
<dbReference type="PANTHER" id="PTHR13285">
    <property type="entry name" value="ACYLTRANSFERASE"/>
    <property type="match status" value="1"/>
</dbReference>
<keyword evidence="5 11" id="KW-0808">Transferase</keyword>
<keyword evidence="11" id="KW-0997">Cell inner membrane</keyword>
<comment type="similarity">
    <text evidence="3 11">Belongs to the membrane-bound acyltransferase family.</text>
</comment>
<dbReference type="GO" id="GO:0005886">
    <property type="term" value="C:plasma membrane"/>
    <property type="evidence" value="ECO:0007669"/>
    <property type="project" value="UniProtKB-SubCell"/>
</dbReference>
<evidence type="ECO:0000256" key="5">
    <source>
        <dbReference type="ARBA" id="ARBA00022679"/>
    </source>
</evidence>
<keyword evidence="8" id="KW-1133">Transmembrane helix</keyword>
<dbReference type="PIRSF" id="PIRSF500217">
    <property type="entry name" value="AlgI"/>
    <property type="match status" value="1"/>
</dbReference>
<dbReference type="GO" id="GO:0042121">
    <property type="term" value="P:alginic acid biosynthetic process"/>
    <property type="evidence" value="ECO:0007669"/>
    <property type="project" value="UniProtKB-UniRule"/>
</dbReference>
<protein>
    <recommendedName>
        <fullName evidence="11">Probable alginate O-acetylase</fullName>
        <ecNumber evidence="11">2.3.1.-</ecNumber>
    </recommendedName>
</protein>
<evidence type="ECO:0000256" key="10">
    <source>
        <dbReference type="ARBA" id="ARBA00023315"/>
    </source>
</evidence>
<dbReference type="PIRSF" id="PIRSF016636">
    <property type="entry name" value="AlgI_DltB"/>
    <property type="match status" value="1"/>
</dbReference>
<dbReference type="EMBL" id="AP018933">
    <property type="protein sequence ID" value="BBG29010.1"/>
    <property type="molecule type" value="Genomic_DNA"/>
</dbReference>
<evidence type="ECO:0000256" key="7">
    <source>
        <dbReference type="ARBA" id="ARBA00022841"/>
    </source>
</evidence>
<organism evidence="12 13">
    <name type="scientific">Zymobacter palmae</name>
    <dbReference type="NCBI Taxonomy" id="33074"/>
    <lineage>
        <taxon>Bacteria</taxon>
        <taxon>Pseudomonadati</taxon>
        <taxon>Pseudomonadota</taxon>
        <taxon>Gammaproteobacteria</taxon>
        <taxon>Oceanospirillales</taxon>
        <taxon>Halomonadaceae</taxon>
        <taxon>Zymobacter group</taxon>
        <taxon>Zymobacter</taxon>
    </lineage>
</organism>
<keyword evidence="7 11" id="KW-0016">Alginate biosynthesis</keyword>
<evidence type="ECO:0000256" key="6">
    <source>
        <dbReference type="ARBA" id="ARBA00022692"/>
    </source>
</evidence>
<reference evidence="12 13" key="1">
    <citation type="submission" date="2018-09" db="EMBL/GenBank/DDBJ databases">
        <title>Zymobacter palmae IAM14233 (=T109) whole genome analysis.</title>
        <authorList>
            <person name="Yanase H."/>
        </authorList>
    </citation>
    <scope>NUCLEOTIDE SEQUENCE [LARGE SCALE GENOMIC DNA]</scope>
    <source>
        <strain evidence="12 13">IAM14233</strain>
    </source>
</reference>
<evidence type="ECO:0000313" key="12">
    <source>
        <dbReference type="EMBL" id="BBG29010.1"/>
    </source>
</evidence>
<dbReference type="STRING" id="1123510.GCA_000620025_02614"/>
<keyword evidence="4 11" id="KW-1003">Cell membrane</keyword>
<accession>A0A348HBK8</accession>
<gene>
    <name evidence="12" type="ORF">ZBT109_0212</name>
</gene>
<dbReference type="GO" id="GO:0016746">
    <property type="term" value="F:acyltransferase activity"/>
    <property type="evidence" value="ECO:0007669"/>
    <property type="project" value="UniProtKB-KW"/>
</dbReference>
<comment type="subcellular location">
    <subcellularLocation>
        <location evidence="11">Cell inner membrane</location>
    </subcellularLocation>
    <subcellularLocation>
        <location evidence="1">Cell membrane</location>
        <topology evidence="1">Multi-pass membrane protein</topology>
    </subcellularLocation>
</comment>
<dbReference type="InterPro" id="IPR051085">
    <property type="entry name" value="MB_O-acyltransferase"/>
</dbReference>
<name>A0A348HBK8_9GAMM</name>
<evidence type="ECO:0000256" key="3">
    <source>
        <dbReference type="ARBA" id="ARBA00010323"/>
    </source>
</evidence>
<sequence>MNLLSLDFAGYFLLFFVGYWLLQPSSWLQNIVLLLAGLGFMTLASPEALLVLLAWTALIWLLSLYIRHGGRRRIANALLIGMVVGFFFVFKYYHAMQDTLDHWRAAVGLGVHLPIMEMLAPLGLSFYVFHSISYIVSLQRTEEDKGRGALPREHINGNPDSFFALLLYLSFFPSIVAGPINRAAHFMPQLLPMQLRRIEQPARAIGLIVLALLKLFLISDYLDKHLVAPVFSAPTNASPLASLTAVLAYAWQIYMNFSGYTNLVTGIALLLGFQLPRNFNAPYLALDLKEFWGRWHISLSQFIRDYIYIPLGGSRCGLLRQNANVFIAMVLSGIWHGAGLNFVLWGALHGAGLVVVNLFQQGRKGPHGKRWLTFPAPIARLFTFAFICLTWVFFRASNMDDATTLLDNIGHITPSMLVHPSALIMWALLLIVMSYHWLEKGKLALWNGLSRLPLWAYPPCLIVTITLIFMLAPAGTPGFIYANF</sequence>
<keyword evidence="6 11" id="KW-0812">Transmembrane</keyword>
<dbReference type="EC" id="2.3.1.-" evidence="11"/>
<dbReference type="Pfam" id="PF03062">
    <property type="entry name" value="MBOAT"/>
    <property type="match status" value="1"/>
</dbReference>
<evidence type="ECO:0000256" key="2">
    <source>
        <dbReference type="ARBA" id="ARBA00005182"/>
    </source>
</evidence>
<keyword evidence="10 11" id="KW-0012">Acyltransferase</keyword>
<evidence type="ECO:0000256" key="11">
    <source>
        <dbReference type="PIRNR" id="PIRNR016636"/>
    </source>
</evidence>
<dbReference type="InterPro" id="IPR004299">
    <property type="entry name" value="MBOAT_fam"/>
</dbReference>
<dbReference type="OrthoDB" id="139172at2"/>
<keyword evidence="13" id="KW-1185">Reference proteome</keyword>
<dbReference type="AlphaFoldDB" id="A0A348HBK8"/>
<evidence type="ECO:0000256" key="1">
    <source>
        <dbReference type="ARBA" id="ARBA00004651"/>
    </source>
</evidence>
<evidence type="ECO:0000256" key="4">
    <source>
        <dbReference type="ARBA" id="ARBA00022475"/>
    </source>
</evidence>
<keyword evidence="9 11" id="KW-0472">Membrane</keyword>
<dbReference type="InterPro" id="IPR028362">
    <property type="entry name" value="AlgI"/>
</dbReference>
<dbReference type="RefSeq" id="WP_027705595.1">
    <property type="nucleotide sequence ID" value="NZ_AP018933.1"/>
</dbReference>
<dbReference type="KEGG" id="zpl:ZBT109_0212"/>
<proteinExistence type="inferred from homology"/>
<dbReference type="Proteomes" id="UP000267342">
    <property type="component" value="Chromosome"/>
</dbReference>
<comment type="pathway">
    <text evidence="2 11">Glycan biosynthesis; alginate biosynthesis.</text>
</comment>
<dbReference type="InterPro" id="IPR024194">
    <property type="entry name" value="Ac/AlaTfrase_AlgI/DltB"/>
</dbReference>
<dbReference type="PANTHER" id="PTHR13285:SF23">
    <property type="entry name" value="TEICHOIC ACID D-ALANYLTRANSFERASE"/>
    <property type="match status" value="1"/>
</dbReference>
<evidence type="ECO:0000256" key="9">
    <source>
        <dbReference type="ARBA" id="ARBA00023136"/>
    </source>
</evidence>